<reference evidence="2" key="1">
    <citation type="submission" date="2021-01" db="EMBL/GenBank/DDBJ databases">
        <title>Draft genome sequence of Nasalis larvatus strain YZ03.</title>
        <authorList>
            <person name="Suzuki-Hashido N."/>
            <person name="Tsuchida S."/>
            <person name="Hayakawa T."/>
        </authorList>
    </citation>
    <scope>NUCLEOTIDE SEQUENCE [LARGE SCALE GENOMIC DNA]</scope>
    <source>
        <strain evidence="2">YZ03</strain>
    </source>
</reference>
<evidence type="ECO:0000313" key="1">
    <source>
        <dbReference type="EMBL" id="GHW00872.1"/>
    </source>
</evidence>
<protein>
    <submittedName>
        <fullName evidence="1">Uncharacterized protein</fullName>
    </submittedName>
</protein>
<keyword evidence="2" id="KW-1185">Reference proteome</keyword>
<proteinExistence type="predicted"/>
<name>A0ABQ3W7J9_9LACO</name>
<dbReference type="Proteomes" id="UP000616547">
    <property type="component" value="Unassembled WGS sequence"/>
</dbReference>
<dbReference type="RefSeq" id="WP_201331708.1">
    <property type="nucleotide sequence ID" value="NZ_BOCG01000254.1"/>
</dbReference>
<evidence type="ECO:0000313" key="2">
    <source>
        <dbReference type="Proteomes" id="UP000616547"/>
    </source>
</evidence>
<sequence>MSNKLYRWQQLAAALELADFFIHEAAAAARFRYGRDDFGDKDIQKVLSISEQIFDLREYFYNQLNAEDQQNWRDHIDIFFGDAELGDQKSHKYTKEKHEIELWLLKEAAQYKSLHIAAPTIKRSLEEEIDFEDSN</sequence>
<gene>
    <name evidence="1" type="ORF">lacNasYZ03_05590</name>
</gene>
<dbReference type="EMBL" id="BOCI01000143">
    <property type="protein sequence ID" value="GHW00872.1"/>
    <property type="molecule type" value="Genomic_DNA"/>
</dbReference>
<accession>A0ABQ3W7J9</accession>
<organism evidence="1 2">
    <name type="scientific">Lactobacillus nasalidis</name>
    <dbReference type="NCBI Taxonomy" id="2797258"/>
    <lineage>
        <taxon>Bacteria</taxon>
        <taxon>Bacillati</taxon>
        <taxon>Bacillota</taxon>
        <taxon>Bacilli</taxon>
        <taxon>Lactobacillales</taxon>
        <taxon>Lactobacillaceae</taxon>
        <taxon>Lactobacillus</taxon>
    </lineage>
</organism>
<comment type="caution">
    <text evidence="1">The sequence shown here is derived from an EMBL/GenBank/DDBJ whole genome shotgun (WGS) entry which is preliminary data.</text>
</comment>